<feature type="compositionally biased region" description="Polar residues" evidence="8">
    <location>
        <begin position="95"/>
        <end position="110"/>
    </location>
</feature>
<keyword evidence="10" id="KW-1185">Reference proteome</keyword>
<dbReference type="InterPro" id="IPR050685">
    <property type="entry name" value="LDLR"/>
</dbReference>
<comment type="subcellular location">
    <subcellularLocation>
        <location evidence="1">Membrane</location>
        <topology evidence="1">Single-pass membrane protein</topology>
    </subcellularLocation>
</comment>
<organism evidence="9 10">
    <name type="scientific">Batillaria attramentaria</name>
    <dbReference type="NCBI Taxonomy" id="370345"/>
    <lineage>
        <taxon>Eukaryota</taxon>
        <taxon>Metazoa</taxon>
        <taxon>Spiralia</taxon>
        <taxon>Lophotrochozoa</taxon>
        <taxon>Mollusca</taxon>
        <taxon>Gastropoda</taxon>
        <taxon>Caenogastropoda</taxon>
        <taxon>Sorbeoconcha</taxon>
        <taxon>Cerithioidea</taxon>
        <taxon>Batillariidae</taxon>
        <taxon>Batillaria</taxon>
    </lineage>
</organism>
<gene>
    <name evidence="9" type="ORF">BaRGS_00027183</name>
</gene>
<dbReference type="CDD" id="cd00112">
    <property type="entry name" value="LDLa"/>
    <property type="match status" value="2"/>
</dbReference>
<dbReference type="GO" id="GO:0016020">
    <property type="term" value="C:membrane"/>
    <property type="evidence" value="ECO:0007669"/>
    <property type="project" value="UniProtKB-SubCell"/>
</dbReference>
<dbReference type="SMART" id="SM00192">
    <property type="entry name" value="LDLa"/>
    <property type="match status" value="3"/>
</dbReference>
<name>A0ABD0K2R0_9CAEN</name>
<feature type="disulfide bond" evidence="7">
    <location>
        <begin position="559"/>
        <end position="577"/>
    </location>
</feature>
<evidence type="ECO:0000313" key="10">
    <source>
        <dbReference type="Proteomes" id="UP001519460"/>
    </source>
</evidence>
<dbReference type="Proteomes" id="UP001519460">
    <property type="component" value="Unassembled WGS sequence"/>
</dbReference>
<dbReference type="SUPFAM" id="SSF57424">
    <property type="entry name" value="LDL receptor-like module"/>
    <property type="match status" value="2"/>
</dbReference>
<keyword evidence="4" id="KW-1133">Transmembrane helix</keyword>
<dbReference type="InterPro" id="IPR036055">
    <property type="entry name" value="LDL_receptor-like_sf"/>
</dbReference>
<sequence>MQFVILVKHLMRTVKTMAERQWNSGRQRLRFLVAVLLFWCLFTVSTASGYDQEKSSTKLKFYPTTSNVETTSLPVETSSTERKDATSVDLDVNQMQTGDQQESAATQTLSETKHKNGSKMLDRKLTEETEIIWALPESNKTTNLPSPQPMKQTPFPTAEDVSTANDTCSVGFPTGFPGRIFNTGFPSTSFPSHIFDAGFQARDLNAEHCKKSDKQFIVEPEATLHQKGSSIVIDTTFTVYVGGYDSPNLKIVHDLTPYLFRNGYIVVYSFEDFKFGYEVHPLSQMPVETDTQPEVEIGFVSTKLYNCSHPYTVPDNLRCDMVQQCAGGEDEPPICPYRLRACGDWIPYSDTCLKFVRVENSDDEKRISSGELCQQYGAELGELRDSERRGVDLLLKLLKRSGRVNYFNYKRTFPVSVKLRNFQPGPDKIYYRFLWRWGGRKGPVAYRETEVQRTVRVDHCAMLSLAPYKGADDQIYTSTDCSMYAVQGFICMKKPKASSNENPAIKEARLKPSSTSSHFAFPVKQCVDGSVVQTFYPCSLNQDGYQSDWSASKLPLFQCALGPAVHYSLVCDGRADCADGSDETGCDKANLEGVGDTLFVCVSSQLIPYSSRCDGNNDCFDQSDEQVCPFCNGLSHLNLSGNPLTQTLGQNFVSFTKLAVLSKLKSLSMIDTGVEHVQS</sequence>
<protein>
    <submittedName>
        <fullName evidence="9">Uncharacterized protein</fullName>
    </submittedName>
</protein>
<keyword evidence="5" id="KW-0472">Membrane</keyword>
<accession>A0ABD0K2R0</accession>
<keyword evidence="2" id="KW-0812">Transmembrane</keyword>
<evidence type="ECO:0000256" key="4">
    <source>
        <dbReference type="ARBA" id="ARBA00022989"/>
    </source>
</evidence>
<comment type="caution">
    <text evidence="7">Lacks conserved residue(s) required for the propagation of feature annotation.</text>
</comment>
<dbReference type="PRINTS" id="PR00261">
    <property type="entry name" value="LDLRECEPTOR"/>
</dbReference>
<keyword evidence="3" id="KW-0677">Repeat</keyword>
<dbReference type="Pfam" id="PF00057">
    <property type="entry name" value="Ldl_recept_a"/>
    <property type="match status" value="2"/>
</dbReference>
<feature type="disulfide bond" evidence="7">
    <location>
        <begin position="601"/>
        <end position="619"/>
    </location>
</feature>
<evidence type="ECO:0000256" key="2">
    <source>
        <dbReference type="ARBA" id="ARBA00022692"/>
    </source>
</evidence>
<evidence type="ECO:0000256" key="7">
    <source>
        <dbReference type="PROSITE-ProRule" id="PRU00124"/>
    </source>
</evidence>
<dbReference type="Gene3D" id="4.10.400.10">
    <property type="entry name" value="Low-density Lipoprotein Receptor"/>
    <property type="match status" value="2"/>
</dbReference>
<comment type="caution">
    <text evidence="9">The sequence shown here is derived from an EMBL/GenBank/DDBJ whole genome shotgun (WGS) entry which is preliminary data.</text>
</comment>
<evidence type="ECO:0000256" key="1">
    <source>
        <dbReference type="ARBA" id="ARBA00004167"/>
    </source>
</evidence>
<evidence type="ECO:0000256" key="5">
    <source>
        <dbReference type="ARBA" id="ARBA00023136"/>
    </source>
</evidence>
<keyword evidence="6 7" id="KW-1015">Disulfide bond</keyword>
<feature type="region of interest" description="Disordered" evidence="8">
    <location>
        <begin position="95"/>
        <end position="120"/>
    </location>
</feature>
<dbReference type="PROSITE" id="PS50068">
    <property type="entry name" value="LDLRA_2"/>
    <property type="match status" value="2"/>
</dbReference>
<dbReference type="EMBL" id="JACVVK020000260">
    <property type="protein sequence ID" value="KAK7481534.1"/>
    <property type="molecule type" value="Genomic_DNA"/>
</dbReference>
<reference evidence="9 10" key="1">
    <citation type="journal article" date="2023" name="Sci. Data">
        <title>Genome assembly of the Korean intertidal mud-creeper Batillaria attramentaria.</title>
        <authorList>
            <person name="Patra A.K."/>
            <person name="Ho P.T."/>
            <person name="Jun S."/>
            <person name="Lee S.J."/>
            <person name="Kim Y."/>
            <person name="Won Y.J."/>
        </authorList>
    </citation>
    <scope>NUCLEOTIDE SEQUENCE [LARGE SCALE GENOMIC DNA]</scope>
    <source>
        <strain evidence="9">Wonlab-2016</strain>
    </source>
</reference>
<evidence type="ECO:0000256" key="3">
    <source>
        <dbReference type="ARBA" id="ARBA00022737"/>
    </source>
</evidence>
<proteinExistence type="predicted"/>
<dbReference type="InterPro" id="IPR002172">
    <property type="entry name" value="LDrepeatLR_classA_rpt"/>
</dbReference>
<feature type="region of interest" description="Disordered" evidence="8">
    <location>
        <begin position="139"/>
        <end position="162"/>
    </location>
</feature>
<feature type="non-terminal residue" evidence="9">
    <location>
        <position position="679"/>
    </location>
</feature>
<dbReference type="AlphaFoldDB" id="A0ABD0K2R0"/>
<evidence type="ECO:0000313" key="9">
    <source>
        <dbReference type="EMBL" id="KAK7481534.1"/>
    </source>
</evidence>
<feature type="disulfide bond" evidence="7">
    <location>
        <begin position="613"/>
        <end position="628"/>
    </location>
</feature>
<dbReference type="GO" id="GO:0016192">
    <property type="term" value="P:vesicle-mediated transport"/>
    <property type="evidence" value="ECO:0007669"/>
    <property type="project" value="UniProtKB-ARBA"/>
</dbReference>
<evidence type="ECO:0000256" key="6">
    <source>
        <dbReference type="ARBA" id="ARBA00023157"/>
    </source>
</evidence>
<evidence type="ECO:0000256" key="8">
    <source>
        <dbReference type="SAM" id="MobiDB-lite"/>
    </source>
</evidence>
<dbReference type="PANTHER" id="PTHR24270">
    <property type="entry name" value="LOW-DENSITY LIPOPROTEIN RECEPTOR-RELATED"/>
    <property type="match status" value="1"/>
</dbReference>
<feature type="disulfide bond" evidence="7">
    <location>
        <begin position="571"/>
        <end position="586"/>
    </location>
</feature>